<accession>A0A0C4YLV6</accession>
<protein>
    <submittedName>
        <fullName evidence="2">Taurine-binding periplasmic protein TauA</fullName>
    </submittedName>
</protein>
<dbReference type="Pfam" id="PF13379">
    <property type="entry name" value="NMT1_2"/>
    <property type="match status" value="1"/>
</dbReference>
<keyword evidence="1" id="KW-0732">Signal</keyword>
<dbReference type="STRING" id="68895.RR42_s2456"/>
<proteinExistence type="predicted"/>
<organism evidence="2 3">
    <name type="scientific">Cupriavidus basilensis</name>
    <dbReference type="NCBI Taxonomy" id="68895"/>
    <lineage>
        <taxon>Bacteria</taxon>
        <taxon>Pseudomonadati</taxon>
        <taxon>Pseudomonadota</taxon>
        <taxon>Betaproteobacteria</taxon>
        <taxon>Burkholderiales</taxon>
        <taxon>Burkholderiaceae</taxon>
        <taxon>Cupriavidus</taxon>
    </lineage>
</organism>
<keyword evidence="3" id="KW-1185">Reference proteome</keyword>
<dbReference type="SUPFAM" id="SSF53850">
    <property type="entry name" value="Periplasmic binding protein-like II"/>
    <property type="match status" value="1"/>
</dbReference>
<dbReference type="EMBL" id="CP010537">
    <property type="protein sequence ID" value="AJG24038.1"/>
    <property type="molecule type" value="Genomic_DNA"/>
</dbReference>
<evidence type="ECO:0000313" key="3">
    <source>
        <dbReference type="Proteomes" id="UP000031843"/>
    </source>
</evidence>
<evidence type="ECO:0000313" key="2">
    <source>
        <dbReference type="EMBL" id="AJG24038.1"/>
    </source>
</evidence>
<sequence length="344" mass="37153">MSLLRSRLFSARWPRGVVALTLAAGMAATGAAHAEGKIRIAEQFGVVYLLLNVARDQQLIEKHGKQQGVDVKVEWTQLSGGAAVNDALLSGAIDIAGAGVGPLLTVWDRTHGKQNVKGVASLGNFPYYLVSNNPKVKTIADFTDKDRIALPAVSVSVQSRVLQLAAAKQWGDKAFNRLDKWTVAVPHPDAAAAIIAGGTEISGHFGNPPFQEQELAGNPNARIVLNSYDVLGGPSSATVLYATEKFRNDNPKTYRAFVDALAEAARFATANPEAAADLYIRVNKARIDRALLVKILKNPQVQFKVAPQNTFALAEFMHRVGAIRNQPKSWQDYFFQDPVTAQGS</sequence>
<evidence type="ECO:0000256" key="1">
    <source>
        <dbReference type="SAM" id="SignalP"/>
    </source>
</evidence>
<dbReference type="Proteomes" id="UP000031843">
    <property type="component" value="Chromosome secondary"/>
</dbReference>
<dbReference type="Gene3D" id="3.40.190.10">
    <property type="entry name" value="Periplasmic binding protein-like II"/>
    <property type="match status" value="2"/>
</dbReference>
<dbReference type="KEGG" id="cbw:RR42_s2456"/>
<dbReference type="RefSeq" id="WP_043356041.1">
    <property type="nucleotide sequence ID" value="NZ_CP010537.1"/>
</dbReference>
<dbReference type="PANTHER" id="PTHR30024:SF2">
    <property type="entry name" value="ABC TRANSPORTER SUBSTRATE-BINDING PROTEIN"/>
    <property type="match status" value="1"/>
</dbReference>
<gene>
    <name evidence="2" type="ORF">RR42_s2456</name>
</gene>
<name>A0A0C4YLV6_9BURK</name>
<dbReference type="PANTHER" id="PTHR30024">
    <property type="entry name" value="ALIPHATIC SULFONATES-BINDING PROTEIN-RELATED"/>
    <property type="match status" value="1"/>
</dbReference>
<feature type="chain" id="PRO_5002185737" evidence="1">
    <location>
        <begin position="35"/>
        <end position="344"/>
    </location>
</feature>
<reference evidence="2 3" key="1">
    <citation type="journal article" date="2015" name="Genome Announc.">
        <title>Complete Genome Sequence of Cupriavidus basilensis 4G11, Isolated from the Oak Ridge Field Research Center Site.</title>
        <authorList>
            <person name="Ray J."/>
            <person name="Waters R.J."/>
            <person name="Skerker J.M."/>
            <person name="Kuehl J.V."/>
            <person name="Price M.N."/>
            <person name="Huang J."/>
            <person name="Chakraborty R."/>
            <person name="Arkin A.P."/>
            <person name="Deutschbauer A."/>
        </authorList>
    </citation>
    <scope>NUCLEOTIDE SEQUENCE [LARGE SCALE GENOMIC DNA]</scope>
    <source>
        <strain evidence="2">4G11</strain>
    </source>
</reference>
<dbReference type="AlphaFoldDB" id="A0A0C4YLV6"/>
<feature type="signal peptide" evidence="1">
    <location>
        <begin position="1"/>
        <end position="34"/>
    </location>
</feature>